<dbReference type="Bgee" id="ENSELUG00000017668">
    <property type="expression patterns" value="Expressed in mesonephros and 14 other cell types or tissues"/>
</dbReference>
<gene>
    <name evidence="3" type="primary">NOL7</name>
</gene>
<dbReference type="Ensembl" id="ENSELUT00000027918.3">
    <property type="protein sequence ID" value="ENSELUP00000018105.3"/>
    <property type="gene ID" value="ENSELUG00000017668.3"/>
</dbReference>
<evidence type="ECO:0000313" key="3">
    <source>
        <dbReference type="Ensembl" id="ENSELUP00000018105.3"/>
    </source>
</evidence>
<organism evidence="3 4">
    <name type="scientific">Esox lucius</name>
    <name type="common">Northern pike</name>
    <dbReference type="NCBI Taxonomy" id="8010"/>
    <lineage>
        <taxon>Eukaryota</taxon>
        <taxon>Metazoa</taxon>
        <taxon>Chordata</taxon>
        <taxon>Craniata</taxon>
        <taxon>Vertebrata</taxon>
        <taxon>Euteleostomi</taxon>
        <taxon>Actinopterygii</taxon>
        <taxon>Neopterygii</taxon>
        <taxon>Teleostei</taxon>
        <taxon>Protacanthopterygii</taxon>
        <taxon>Esociformes</taxon>
        <taxon>Esocidae</taxon>
        <taxon>Esox</taxon>
    </lineage>
</organism>
<reference evidence="3" key="2">
    <citation type="submission" date="2020-02" db="EMBL/GenBank/DDBJ databases">
        <title>Esox lucius (northern pike) genome, fEsoLuc1, primary haplotype.</title>
        <authorList>
            <person name="Myers G."/>
            <person name="Karagic N."/>
            <person name="Meyer A."/>
            <person name="Pippel M."/>
            <person name="Reichard M."/>
            <person name="Winkler S."/>
            <person name="Tracey A."/>
            <person name="Sims Y."/>
            <person name="Howe K."/>
            <person name="Rhie A."/>
            <person name="Formenti G."/>
            <person name="Durbin R."/>
            <person name="Fedrigo O."/>
            <person name="Jarvis E.D."/>
        </authorList>
    </citation>
    <scope>NUCLEOTIDE SEQUENCE [LARGE SCALE GENOMIC DNA]</scope>
</reference>
<dbReference type="PANTHER" id="PTHR32337:SF2">
    <property type="entry name" value="NUCLEOLAR PROTEIN 7"/>
    <property type="match status" value="1"/>
</dbReference>
<keyword evidence="1" id="KW-0175">Coiled coil</keyword>
<dbReference type="GeneTree" id="ENSGT00390000004118"/>
<dbReference type="FunCoup" id="A0A3P8YNE1">
    <property type="interactions" value="1256"/>
</dbReference>
<reference evidence="4" key="1">
    <citation type="journal article" date="2014" name="PLoS ONE">
        <title>The genome and linkage map of the northern pike (Esox lucius): conserved synteny revealed between the salmonid sister group and the Neoteleostei.</title>
        <authorList>
            <person name="Rondeau E.B."/>
            <person name="Minkley D.R."/>
            <person name="Leong J.S."/>
            <person name="Messmer A.M."/>
            <person name="Jantzen J.R."/>
            <person name="von Schalburg K.R."/>
            <person name="Lemon C."/>
            <person name="Bird N.H."/>
            <person name="Koop B.F."/>
        </authorList>
    </citation>
    <scope>NUCLEOTIDE SEQUENCE</scope>
</reference>
<dbReference type="Pfam" id="PF08157">
    <property type="entry name" value="NUC129"/>
    <property type="match status" value="1"/>
</dbReference>
<evidence type="ECO:0000313" key="4">
    <source>
        <dbReference type="Proteomes" id="UP000265140"/>
    </source>
</evidence>
<dbReference type="InParanoid" id="A0A3P8YNE1"/>
<keyword evidence="4" id="KW-1185">Reference proteome</keyword>
<reference evidence="3" key="4">
    <citation type="submission" date="2025-09" db="UniProtKB">
        <authorList>
            <consortium name="Ensembl"/>
        </authorList>
    </citation>
    <scope>IDENTIFICATION</scope>
</reference>
<dbReference type="GO" id="GO:0003723">
    <property type="term" value="F:RNA binding"/>
    <property type="evidence" value="ECO:0007669"/>
    <property type="project" value="TreeGrafter"/>
</dbReference>
<evidence type="ECO:0000256" key="1">
    <source>
        <dbReference type="SAM" id="Coils"/>
    </source>
</evidence>
<dbReference type="OMA" id="MDFIQSR"/>
<feature type="domain" description="U3 small nucleolar RNA-associated protein NOL7 C-terminal" evidence="2">
    <location>
        <begin position="139"/>
        <end position="201"/>
    </location>
</feature>
<name>A0A3P8YNE1_ESOLU</name>
<dbReference type="PANTHER" id="PTHR32337">
    <property type="entry name" value="NUCLEOLAR PROTEIN 7"/>
    <property type="match status" value="1"/>
</dbReference>
<dbReference type="AlphaFoldDB" id="A0A3P8YNE1"/>
<sequence>NKKALLPPPPLNSSARSRICIQILPMEIYHGNASSKKVNCAKITKEFQLHLDSSDDDGPEEVTFEDSKTSALRSMKEALETTKREKELLKEKRRKRQELFQKQKVGQLNKLGFSKNVKLHKKKKTNISNPFCSRLKGNYSVMRVATQSATKSQQQTAMDFIQSRLYGPGSQRTTTNQLLSLQNKRGQNKSAAVQFVNEKWAKAEQMTKRWIHKQKVPSN</sequence>
<dbReference type="InterPro" id="IPR012579">
    <property type="entry name" value="NOL7_C"/>
</dbReference>
<dbReference type="GO" id="GO:0005730">
    <property type="term" value="C:nucleolus"/>
    <property type="evidence" value="ECO:0007669"/>
    <property type="project" value="TreeGrafter"/>
</dbReference>
<proteinExistence type="predicted"/>
<evidence type="ECO:0000259" key="2">
    <source>
        <dbReference type="Pfam" id="PF08157"/>
    </source>
</evidence>
<protein>
    <recommendedName>
        <fullName evidence="2">U3 small nucleolar RNA-associated protein NOL7 C-terminal domain-containing protein</fullName>
    </recommendedName>
</protein>
<feature type="coiled-coil region" evidence="1">
    <location>
        <begin position="72"/>
        <end position="99"/>
    </location>
</feature>
<dbReference type="STRING" id="8010.ENSELUP00000018105"/>
<accession>A0A3P8YNE1</accession>
<reference evidence="3" key="3">
    <citation type="submission" date="2025-08" db="UniProtKB">
        <authorList>
            <consortium name="Ensembl"/>
        </authorList>
    </citation>
    <scope>IDENTIFICATION</scope>
</reference>
<dbReference type="Proteomes" id="UP000265140">
    <property type="component" value="Chromosome 3"/>
</dbReference>